<feature type="compositionally biased region" description="Basic and acidic residues" evidence="1">
    <location>
        <begin position="312"/>
        <end position="327"/>
    </location>
</feature>
<feature type="region of interest" description="Disordered" evidence="1">
    <location>
        <begin position="235"/>
        <end position="347"/>
    </location>
</feature>
<dbReference type="EMBL" id="JAHUTI010022542">
    <property type="protein sequence ID" value="MED6239953.1"/>
    <property type="molecule type" value="Genomic_DNA"/>
</dbReference>
<feature type="compositionally biased region" description="Basic and acidic residues" evidence="1">
    <location>
        <begin position="242"/>
        <end position="251"/>
    </location>
</feature>
<name>A0ABU7AQY0_9TELE</name>
<protein>
    <submittedName>
        <fullName evidence="2">Uncharacterized protein</fullName>
    </submittedName>
</protein>
<evidence type="ECO:0000313" key="3">
    <source>
        <dbReference type="Proteomes" id="UP001345963"/>
    </source>
</evidence>
<gene>
    <name evidence="2" type="ORF">ATANTOWER_013702</name>
</gene>
<dbReference type="Proteomes" id="UP001345963">
    <property type="component" value="Unassembled WGS sequence"/>
</dbReference>
<keyword evidence="3" id="KW-1185">Reference proteome</keyword>
<comment type="caution">
    <text evidence="2">The sequence shown here is derived from an EMBL/GenBank/DDBJ whole genome shotgun (WGS) entry which is preliminary data.</text>
</comment>
<sequence>MEERLSEVLTRSANYIPPGRQLPRTPPMTSVKRHLNFGSADESVLPNSNAEADKDALVLGSRSCKIENPYSMLKGMKGYCPTPDDLNFLKKKTEDELVKKLQGELAETQALLKKEVNALELALASREMMLASFNKFPSCDKLSNWAKLVIGKASPLDLTDLDTKSLLAMVTIEKIQRFNDQKKAAMAQMEATAAEKYKKEAEDRGQLKIQVANEELKIQELIRQLTDLKSELFQQETNTGNEPREDSEKLQATKGNRRRQQNQKKDVKLRETHEIECKSRQKHTNKEMSVKHGRAVTEMSEQTSGAVMGEPPKQEKVTRGRRQKIEPLETQQAMPELRRSKRIANRN</sequence>
<accession>A0ABU7AQY0</accession>
<evidence type="ECO:0000313" key="2">
    <source>
        <dbReference type="EMBL" id="MED6239953.1"/>
    </source>
</evidence>
<reference evidence="2 3" key="1">
    <citation type="submission" date="2021-07" db="EMBL/GenBank/DDBJ databases">
        <authorList>
            <person name="Palmer J.M."/>
        </authorList>
    </citation>
    <scope>NUCLEOTIDE SEQUENCE [LARGE SCALE GENOMIC DNA]</scope>
    <source>
        <strain evidence="2 3">AT_MEX2019</strain>
        <tissue evidence="2">Muscle</tissue>
    </source>
</reference>
<feature type="compositionally biased region" description="Basic and acidic residues" evidence="1">
    <location>
        <begin position="263"/>
        <end position="290"/>
    </location>
</feature>
<organism evidence="2 3">
    <name type="scientific">Ataeniobius toweri</name>
    <dbReference type="NCBI Taxonomy" id="208326"/>
    <lineage>
        <taxon>Eukaryota</taxon>
        <taxon>Metazoa</taxon>
        <taxon>Chordata</taxon>
        <taxon>Craniata</taxon>
        <taxon>Vertebrata</taxon>
        <taxon>Euteleostomi</taxon>
        <taxon>Actinopterygii</taxon>
        <taxon>Neopterygii</taxon>
        <taxon>Teleostei</taxon>
        <taxon>Neoteleostei</taxon>
        <taxon>Acanthomorphata</taxon>
        <taxon>Ovalentaria</taxon>
        <taxon>Atherinomorphae</taxon>
        <taxon>Cyprinodontiformes</taxon>
        <taxon>Goodeidae</taxon>
        <taxon>Ataeniobius</taxon>
    </lineage>
</organism>
<evidence type="ECO:0000256" key="1">
    <source>
        <dbReference type="SAM" id="MobiDB-lite"/>
    </source>
</evidence>
<proteinExistence type="predicted"/>